<keyword evidence="3" id="KW-1003">Cell membrane</keyword>
<keyword evidence="5 7" id="KW-1133">Transmembrane helix</keyword>
<evidence type="ECO:0000313" key="10">
    <source>
        <dbReference type="Proteomes" id="UP000541109"/>
    </source>
</evidence>
<dbReference type="InterPro" id="IPR051393">
    <property type="entry name" value="ABC_transporter_permease"/>
</dbReference>
<keyword evidence="10" id="KW-1185">Reference proteome</keyword>
<reference evidence="9 10" key="1">
    <citation type="submission" date="2020-07" db="EMBL/GenBank/DDBJ databases">
        <title>Stappia sp., F7233, whole genome shotgun sequencing project.</title>
        <authorList>
            <person name="Jiang S."/>
            <person name="Liu Z.W."/>
            <person name="Du Z.J."/>
        </authorList>
    </citation>
    <scope>NUCLEOTIDE SEQUENCE [LARGE SCALE GENOMIC DNA]</scope>
    <source>
        <strain evidence="9 10">F7233</strain>
    </source>
</reference>
<feature type="transmembrane region" description="Helical" evidence="7">
    <location>
        <begin position="117"/>
        <end position="137"/>
    </location>
</feature>
<evidence type="ECO:0000256" key="7">
    <source>
        <dbReference type="RuleBase" id="RU363032"/>
    </source>
</evidence>
<protein>
    <submittedName>
        <fullName evidence="9">Sugar ABC transporter permease</fullName>
    </submittedName>
</protein>
<dbReference type="CDD" id="cd06261">
    <property type="entry name" value="TM_PBP2"/>
    <property type="match status" value="1"/>
</dbReference>
<dbReference type="GO" id="GO:0055085">
    <property type="term" value="P:transmembrane transport"/>
    <property type="evidence" value="ECO:0007669"/>
    <property type="project" value="InterPro"/>
</dbReference>
<evidence type="ECO:0000259" key="8">
    <source>
        <dbReference type="PROSITE" id="PS50928"/>
    </source>
</evidence>
<accession>A0A839ACC4</accession>
<dbReference type="PROSITE" id="PS50928">
    <property type="entry name" value="ABC_TM1"/>
    <property type="match status" value="1"/>
</dbReference>
<evidence type="ECO:0000256" key="6">
    <source>
        <dbReference type="ARBA" id="ARBA00023136"/>
    </source>
</evidence>
<feature type="transmembrane region" description="Helical" evidence="7">
    <location>
        <begin position="21"/>
        <end position="46"/>
    </location>
</feature>
<gene>
    <name evidence="9" type="ORF">H2509_08285</name>
</gene>
<evidence type="ECO:0000256" key="4">
    <source>
        <dbReference type="ARBA" id="ARBA00022692"/>
    </source>
</evidence>
<feature type="domain" description="ABC transmembrane type-1" evidence="8">
    <location>
        <begin position="80"/>
        <end position="295"/>
    </location>
</feature>
<dbReference type="PANTHER" id="PTHR30193:SF42">
    <property type="entry name" value="ABC TRANSPORTER PERMEASE PROTEIN"/>
    <property type="match status" value="1"/>
</dbReference>
<sequence length="306" mass="33790">MASVSMAAEAAVPRTRRRWNAAASLALLPAAVIVLVVYLGCMVWTVRLSFSSSKLLPVLDWVGVRQYSRLFANERFLISVENIVLFGVLFIAGCLVLGFLLAVFIDQKVRSEAAFRTIFLYPYAMSFVVTGLAWQWFLNPTLGLQKIVRDLGFESFTFDWLVNQDMVVYTLVIAGVWHGSGLVMCILLAGLRGVDEDLWKAARIDGIPTWRVYLSIVLPLLGPMIVTAVVLLATSVVKLYDLVVAMTHGGPGIASEVPAKFVMDHFFERNNIGLATAAATMMLISVAAVLAPWVYARYIRPQGRRA</sequence>
<dbReference type="InterPro" id="IPR035906">
    <property type="entry name" value="MetI-like_sf"/>
</dbReference>
<dbReference type="GO" id="GO:0005886">
    <property type="term" value="C:plasma membrane"/>
    <property type="evidence" value="ECO:0007669"/>
    <property type="project" value="UniProtKB-SubCell"/>
</dbReference>
<evidence type="ECO:0000256" key="5">
    <source>
        <dbReference type="ARBA" id="ARBA00022989"/>
    </source>
</evidence>
<organism evidence="9 10">
    <name type="scientific">Stappia albiluteola</name>
    <dbReference type="NCBI Taxonomy" id="2758565"/>
    <lineage>
        <taxon>Bacteria</taxon>
        <taxon>Pseudomonadati</taxon>
        <taxon>Pseudomonadota</taxon>
        <taxon>Alphaproteobacteria</taxon>
        <taxon>Hyphomicrobiales</taxon>
        <taxon>Stappiaceae</taxon>
        <taxon>Stappia</taxon>
    </lineage>
</organism>
<evidence type="ECO:0000256" key="3">
    <source>
        <dbReference type="ARBA" id="ARBA00022475"/>
    </source>
</evidence>
<dbReference type="AlphaFoldDB" id="A0A839ACC4"/>
<dbReference type="EMBL" id="JACFXV010000048">
    <property type="protein sequence ID" value="MBA5777121.1"/>
    <property type="molecule type" value="Genomic_DNA"/>
</dbReference>
<feature type="transmembrane region" description="Helical" evidence="7">
    <location>
        <begin position="212"/>
        <end position="237"/>
    </location>
</feature>
<feature type="transmembrane region" description="Helical" evidence="7">
    <location>
        <begin position="272"/>
        <end position="295"/>
    </location>
</feature>
<comment type="caution">
    <text evidence="9">The sequence shown here is derived from an EMBL/GenBank/DDBJ whole genome shotgun (WGS) entry which is preliminary data.</text>
</comment>
<dbReference type="RefSeq" id="WP_182164214.1">
    <property type="nucleotide sequence ID" value="NZ_JACFXV010000048.1"/>
</dbReference>
<feature type="transmembrane region" description="Helical" evidence="7">
    <location>
        <begin position="166"/>
        <end position="191"/>
    </location>
</feature>
<dbReference type="SUPFAM" id="SSF161098">
    <property type="entry name" value="MetI-like"/>
    <property type="match status" value="1"/>
</dbReference>
<evidence type="ECO:0000256" key="2">
    <source>
        <dbReference type="ARBA" id="ARBA00022448"/>
    </source>
</evidence>
<dbReference type="InterPro" id="IPR000515">
    <property type="entry name" value="MetI-like"/>
</dbReference>
<feature type="transmembrane region" description="Helical" evidence="7">
    <location>
        <begin position="83"/>
        <end position="105"/>
    </location>
</feature>
<dbReference type="PANTHER" id="PTHR30193">
    <property type="entry name" value="ABC TRANSPORTER PERMEASE PROTEIN"/>
    <property type="match status" value="1"/>
</dbReference>
<keyword evidence="2 7" id="KW-0813">Transport</keyword>
<comment type="similarity">
    <text evidence="7">Belongs to the binding-protein-dependent transport system permease family.</text>
</comment>
<name>A0A839ACC4_9HYPH</name>
<proteinExistence type="inferred from homology"/>
<evidence type="ECO:0000256" key="1">
    <source>
        <dbReference type="ARBA" id="ARBA00004651"/>
    </source>
</evidence>
<comment type="subcellular location">
    <subcellularLocation>
        <location evidence="1 7">Cell membrane</location>
        <topology evidence="1 7">Multi-pass membrane protein</topology>
    </subcellularLocation>
</comment>
<dbReference type="Proteomes" id="UP000541109">
    <property type="component" value="Unassembled WGS sequence"/>
</dbReference>
<keyword evidence="6 7" id="KW-0472">Membrane</keyword>
<evidence type="ECO:0000313" key="9">
    <source>
        <dbReference type="EMBL" id="MBA5777121.1"/>
    </source>
</evidence>
<dbReference type="Pfam" id="PF00528">
    <property type="entry name" value="BPD_transp_1"/>
    <property type="match status" value="1"/>
</dbReference>
<keyword evidence="4 7" id="KW-0812">Transmembrane</keyword>
<dbReference type="Gene3D" id="1.10.3720.10">
    <property type="entry name" value="MetI-like"/>
    <property type="match status" value="1"/>
</dbReference>